<evidence type="ECO:0000313" key="1">
    <source>
        <dbReference type="EMBL" id="HGW95550.1"/>
    </source>
</evidence>
<comment type="caution">
    <text evidence="1">The sequence shown here is derived from an EMBL/GenBank/DDBJ whole genome shotgun (WGS) entry which is preliminary data.</text>
</comment>
<name>A0A832H3M4_9CYAN</name>
<proteinExistence type="predicted"/>
<sequence>MYFLSDIEHKQLLYQLLPTAREVGISKELRGWNWHQPPLKPYFDNVKLPMYEVSSKYCPTNRDVYLRHVEKTYPVPSPRMALGKLFHGVVSDSLQAFLQRLSLSFEDWWQKIRWQEISEKPENVMEPCRKVWEFVLKMCEARLAEVSSRQSHASELDLMASAVPFLIEHRISGELLGLSDVLSVDCYDYLRAIMFDLKVASAKEEWHRLYPVGYALVFESVHEVPVDTCCTIYLNVENGKINLQKDLFFASDELRHWWIEERDKKLEIVAERKDPGKPERSQCKEYCQYYSACYG</sequence>
<dbReference type="InterPro" id="IPR009260">
    <property type="entry name" value="CRISPR-ass_Csa1"/>
</dbReference>
<dbReference type="EMBL" id="DSRD01000919">
    <property type="protein sequence ID" value="HGW95550.1"/>
    <property type="molecule type" value="Genomic_DNA"/>
</dbReference>
<dbReference type="NCBIfam" id="TIGR01896">
    <property type="entry name" value="cas_AF1879"/>
    <property type="match status" value="1"/>
</dbReference>
<dbReference type="Pfam" id="PF06023">
    <property type="entry name" value="Csa1"/>
    <property type="match status" value="1"/>
</dbReference>
<accession>A0A832H3M4</accession>
<reference evidence="1" key="1">
    <citation type="journal article" date="2020" name="mSystems">
        <title>Genome- and Community-Level Interaction Insights into Carbon Utilization and Element Cycling Functions of Hydrothermarchaeota in Hydrothermal Sediment.</title>
        <authorList>
            <person name="Zhou Z."/>
            <person name="Liu Y."/>
            <person name="Xu W."/>
            <person name="Pan J."/>
            <person name="Luo Z.H."/>
            <person name="Li M."/>
        </authorList>
    </citation>
    <scope>NUCLEOTIDE SEQUENCE [LARGE SCALE GENOMIC DNA]</scope>
    <source>
        <strain evidence="1">SpSt-402</strain>
    </source>
</reference>
<dbReference type="AlphaFoldDB" id="A0A832H3M4"/>
<gene>
    <name evidence="1" type="primary">cas4a</name>
    <name evidence="1" type="ORF">ENR47_14915</name>
</gene>
<organism evidence="1">
    <name type="scientific">Oscillatoriales cyanobacterium SpSt-402</name>
    <dbReference type="NCBI Taxonomy" id="2282168"/>
    <lineage>
        <taxon>Bacteria</taxon>
        <taxon>Bacillati</taxon>
        <taxon>Cyanobacteriota</taxon>
        <taxon>Cyanophyceae</taxon>
        <taxon>Oscillatoriophycideae</taxon>
        <taxon>Oscillatoriales</taxon>
    </lineage>
</organism>
<protein>
    <submittedName>
        <fullName evidence="1">Type I-A CRISPR-associated protein Cas4/Csa1</fullName>
    </submittedName>
</protein>